<reference evidence="7" key="1">
    <citation type="submission" date="2022-03" db="EMBL/GenBank/DDBJ databases">
        <title>ESBL-producing Moellerella wisconsensis and Escherichia marmotae isolated from wild game meat.</title>
        <authorList>
            <person name="Biggel M."/>
        </authorList>
    </citation>
    <scope>NUCLEOTIDE SEQUENCE</scope>
    <source>
        <strain evidence="7">W51</strain>
        <plasmid evidence="7">pW51-a</plasmid>
    </source>
</reference>
<proteinExistence type="predicted"/>
<accession>A0A9Q8Q4X9</accession>
<dbReference type="InterPro" id="IPR029063">
    <property type="entry name" value="SAM-dependent_MTases_sf"/>
</dbReference>
<dbReference type="GO" id="GO:0003676">
    <property type="term" value="F:nucleic acid binding"/>
    <property type="evidence" value="ECO:0007669"/>
    <property type="project" value="InterPro"/>
</dbReference>
<evidence type="ECO:0000256" key="1">
    <source>
        <dbReference type="ARBA" id="ARBA00011900"/>
    </source>
</evidence>
<dbReference type="GO" id="GO:0032259">
    <property type="term" value="P:methylation"/>
    <property type="evidence" value="ECO:0007669"/>
    <property type="project" value="UniProtKB-KW"/>
</dbReference>
<dbReference type="EMBL" id="CP093246">
    <property type="protein sequence ID" value="UNH32530.1"/>
    <property type="molecule type" value="Genomic_DNA"/>
</dbReference>
<dbReference type="REBASE" id="599755">
    <property type="entry name" value="M.MwiW51ORF15930P"/>
</dbReference>
<evidence type="ECO:0000259" key="6">
    <source>
        <dbReference type="Pfam" id="PF07669"/>
    </source>
</evidence>
<dbReference type="InterPro" id="IPR050953">
    <property type="entry name" value="N4_N6_ade-DNA_methylase"/>
</dbReference>
<keyword evidence="2 7" id="KW-0489">Methyltransferase</keyword>
<dbReference type="InterPro" id="IPR047939">
    <property type="entry name" value="BREX_1_PglX"/>
</dbReference>
<dbReference type="PANTHER" id="PTHR33841:SF1">
    <property type="entry name" value="DNA METHYLTRANSFERASE A"/>
    <property type="match status" value="1"/>
</dbReference>
<dbReference type="Proteomes" id="UP000829116">
    <property type="component" value="Plasmid pW51-a"/>
</dbReference>
<feature type="domain" description="Type II methyltransferase M.TaqI-like" evidence="6">
    <location>
        <begin position="373"/>
        <end position="618"/>
    </location>
</feature>
<protein>
    <recommendedName>
        <fullName evidence="1">site-specific DNA-methyltransferase (adenine-specific)</fullName>
        <ecNumber evidence="1">2.1.1.72</ecNumber>
    </recommendedName>
</protein>
<dbReference type="InterPro" id="IPR002052">
    <property type="entry name" value="DNA_methylase_N6_adenine_CS"/>
</dbReference>
<dbReference type="AlphaFoldDB" id="A0A9Q8Q4X9"/>
<organism evidence="7 8">
    <name type="scientific">Moellerella wisconsensis</name>
    <dbReference type="NCBI Taxonomy" id="158849"/>
    <lineage>
        <taxon>Bacteria</taxon>
        <taxon>Pseudomonadati</taxon>
        <taxon>Pseudomonadota</taxon>
        <taxon>Gammaproteobacteria</taxon>
        <taxon>Enterobacterales</taxon>
        <taxon>Morganellaceae</taxon>
        <taxon>Moellerella</taxon>
    </lineage>
</organism>
<dbReference type="InterPro" id="IPR011639">
    <property type="entry name" value="MethylTrfase_TaqI-like_dom"/>
</dbReference>
<dbReference type="SUPFAM" id="SSF53335">
    <property type="entry name" value="S-adenosyl-L-methionine-dependent methyltransferases"/>
    <property type="match status" value="1"/>
</dbReference>
<evidence type="ECO:0000256" key="4">
    <source>
        <dbReference type="ARBA" id="ARBA00022691"/>
    </source>
</evidence>
<dbReference type="NCBIfam" id="NF033452">
    <property type="entry name" value="BREX_1_MTaseX"/>
    <property type="match status" value="1"/>
</dbReference>
<dbReference type="GO" id="GO:0006304">
    <property type="term" value="P:DNA modification"/>
    <property type="evidence" value="ECO:0007669"/>
    <property type="project" value="InterPro"/>
</dbReference>
<dbReference type="PROSITE" id="PS00092">
    <property type="entry name" value="N6_MTASE"/>
    <property type="match status" value="1"/>
</dbReference>
<keyword evidence="3 7" id="KW-0808">Transferase</keyword>
<dbReference type="PANTHER" id="PTHR33841">
    <property type="entry name" value="DNA METHYLTRANSFERASE YEEA-RELATED"/>
    <property type="match status" value="1"/>
</dbReference>
<dbReference type="Pfam" id="PF07669">
    <property type="entry name" value="Eco57I"/>
    <property type="match status" value="1"/>
</dbReference>
<dbReference type="RefSeq" id="WP_241542952.1">
    <property type="nucleotide sequence ID" value="NZ_CAWQWN010000002.1"/>
</dbReference>
<gene>
    <name evidence="7" type="primary">pglX</name>
    <name evidence="7" type="ORF">MNY72_15930</name>
</gene>
<geneLocation type="plasmid" evidence="7 8">
    <name>pW51-a</name>
</geneLocation>
<evidence type="ECO:0000313" key="7">
    <source>
        <dbReference type="EMBL" id="UNH32530.1"/>
    </source>
</evidence>
<comment type="catalytic activity">
    <reaction evidence="5">
        <text>a 2'-deoxyadenosine in DNA + S-adenosyl-L-methionine = an N(6)-methyl-2'-deoxyadenosine in DNA + S-adenosyl-L-homocysteine + H(+)</text>
        <dbReference type="Rhea" id="RHEA:15197"/>
        <dbReference type="Rhea" id="RHEA-COMP:12418"/>
        <dbReference type="Rhea" id="RHEA-COMP:12419"/>
        <dbReference type="ChEBI" id="CHEBI:15378"/>
        <dbReference type="ChEBI" id="CHEBI:57856"/>
        <dbReference type="ChEBI" id="CHEBI:59789"/>
        <dbReference type="ChEBI" id="CHEBI:90615"/>
        <dbReference type="ChEBI" id="CHEBI:90616"/>
        <dbReference type="EC" id="2.1.1.72"/>
    </reaction>
</comment>
<evidence type="ECO:0000313" key="8">
    <source>
        <dbReference type="Proteomes" id="UP000829116"/>
    </source>
</evidence>
<evidence type="ECO:0000256" key="3">
    <source>
        <dbReference type="ARBA" id="ARBA00022679"/>
    </source>
</evidence>
<evidence type="ECO:0000256" key="2">
    <source>
        <dbReference type="ARBA" id="ARBA00022603"/>
    </source>
</evidence>
<dbReference type="GO" id="GO:0009007">
    <property type="term" value="F:site-specific DNA-methyltransferase (adenine-specific) activity"/>
    <property type="evidence" value="ECO:0007669"/>
    <property type="project" value="UniProtKB-EC"/>
</dbReference>
<dbReference type="Gene3D" id="3.40.50.150">
    <property type="entry name" value="Vaccinia Virus protein VP39"/>
    <property type="match status" value="1"/>
</dbReference>
<evidence type="ECO:0000256" key="5">
    <source>
        <dbReference type="ARBA" id="ARBA00047942"/>
    </source>
</evidence>
<name>A0A9Q8Q4X9_9GAMM</name>
<dbReference type="EC" id="2.1.1.72" evidence="1"/>
<keyword evidence="4" id="KW-0949">S-adenosyl-L-methionine</keyword>
<sequence>MNTNNIKKYAPKARREFMDAVAKRLNTFGITANKKGELQIAEAKLQGSVLQIAGNSFDGKLAEPRKRIVARSQKLGYAQLIEQVAYTWFNRLCAIRYMEIHDYLGHGFRVLSHPDNPKGFEIIDHAQDAADELGLDRARIIELKLAGNKDEELYRELLLGQCHKLHEAMPFLFDALDDETELLLPDNLTRTDSILRGLVDGIPEEDWQQVEVIGWLYQFYISEKKDQVIGKVVKSEDIPAATQLFTPNWIVKYLVQNSVGRQWLGTYPQSDLLERLKEIDKKKKQKIALLRGESNVDDIKGEVFYIHPAEQIESVKQQLHSIVPESIEPETIKVLDPACGSGHILIEAYNVLKAIYEERGFRSRDIPKMILENNLYGLDIDDRAAQLSGFALMMMARDDDKRIFTRNVRLNVLSLQESNHIDLPTLWKALNLSGSWQSGTSQGLFSDDEQDLSSFNADNRYQLLKRTLARFTQAKTFGSLIDVPSDDHEQLKELMSTLVELQESGDSMQKPAAKQLIEFVHQALVLSIRYDAVIANPPYMGKRGMNKDIKAFAQKYYKSGKADLFSIFMQRSFNFIKENGFNAQVNMHAWMFLSSFEELRKEILTSKSIMQLVHLGSKAFSQISGEVVQTVAFIIGNSHLESFNSKFIDLRSGNEDYKKKSLTDRSKDIHVLQKEFSLIPGWPIAYWASEKIRYLFNNAPSIDSYSTPRQGLSTSDNDRFLRFWHEVNFENIGFGFNDRNQANTSGLKWFPYNKGGGFKKWYGNQEYLINWQFDGAELREWADHLNKVGTSMGRLVSQEFYFKRSITWSKIASEFTSFRYSPEGAIFDAQGMSLFTSDEKLEKEFLMLLNSELVNKFMSAISPSLSNETGQLKKIPVARRNDNFELSLDQIMNIAKNDFDSHELSKDFKKHPLVNNVFRDFSLRRVMEKYIEFSAEQTRKLAALETENNKHLASVYDLGEECTFDVPFEMISLERNIWFKYASASHQEEKYNRFQCDLICELISYVIGCMNGRYSLDLEGLVYSHSGNIGFDECVSKGAYSTFPADEDGIIPLTDKEWFKDDATNRFREFVQVVWGEEHLQENLDFVAESLCLNAIKPKKSESALETVRRYLSTQFYKDHLKTYKKRPIYWLFSSGKQKAFECLVYLHRYNEGTLSRMRTEYVTPLLGKYDAYAEQLEKQIETADSTSEANRFKKELDALIKKQVELREFDDKLKHYADMRISLDLDDGVKVNYGKFGDLLADVKAITGSAPEVN</sequence>
<keyword evidence="7" id="KW-0614">Plasmid</keyword>